<feature type="chain" id="PRO_5029662787" evidence="1">
    <location>
        <begin position="24"/>
        <end position="148"/>
    </location>
</feature>
<keyword evidence="1" id="KW-0732">Signal</keyword>
<organism evidence="3 4">
    <name type="scientific">Dimorphilus gyrociliatus</name>
    <dbReference type="NCBI Taxonomy" id="2664684"/>
    <lineage>
        <taxon>Eukaryota</taxon>
        <taxon>Metazoa</taxon>
        <taxon>Spiralia</taxon>
        <taxon>Lophotrochozoa</taxon>
        <taxon>Annelida</taxon>
        <taxon>Polychaeta</taxon>
        <taxon>Polychaeta incertae sedis</taxon>
        <taxon>Dinophilidae</taxon>
        <taxon>Dimorphilus</taxon>
    </lineage>
</organism>
<dbReference type="SUPFAM" id="SSF48726">
    <property type="entry name" value="Immunoglobulin"/>
    <property type="match status" value="1"/>
</dbReference>
<dbReference type="InterPro" id="IPR036179">
    <property type="entry name" value="Ig-like_dom_sf"/>
</dbReference>
<evidence type="ECO:0000259" key="2">
    <source>
        <dbReference type="SMART" id="SM00409"/>
    </source>
</evidence>
<dbReference type="InterPro" id="IPR013783">
    <property type="entry name" value="Ig-like_fold"/>
</dbReference>
<feature type="domain" description="Immunoglobulin" evidence="2">
    <location>
        <begin position="27"/>
        <end position="117"/>
    </location>
</feature>
<gene>
    <name evidence="3" type="ORF">DGYR_LOCUS8315</name>
</gene>
<dbReference type="InterPro" id="IPR003599">
    <property type="entry name" value="Ig_sub"/>
</dbReference>
<dbReference type="Proteomes" id="UP000549394">
    <property type="component" value="Unassembled WGS sequence"/>
</dbReference>
<proteinExistence type="predicted"/>
<keyword evidence="4" id="KW-1185">Reference proteome</keyword>
<sequence length="148" mass="16728">MTNIQAFNSLIFTLLLSIGNSDAFVKPQDTVVERGVDVELKCSGESAKSVQWWITKLPGFSFPQLLSEGNKTKEDATDYMEISGFYNLRIKNISYIDGNLYYCKYQATDHQAYVTVLEKIDILQEDFNKTEMGKAACNITFGTLKKVI</sequence>
<protein>
    <submittedName>
        <fullName evidence="3">DgyrCDS8764</fullName>
    </submittedName>
</protein>
<feature type="signal peptide" evidence="1">
    <location>
        <begin position="1"/>
        <end position="23"/>
    </location>
</feature>
<accession>A0A7I8VV37</accession>
<reference evidence="3 4" key="1">
    <citation type="submission" date="2020-08" db="EMBL/GenBank/DDBJ databases">
        <authorList>
            <person name="Hejnol A."/>
        </authorList>
    </citation>
    <scope>NUCLEOTIDE SEQUENCE [LARGE SCALE GENOMIC DNA]</scope>
</reference>
<dbReference type="EMBL" id="CAJFCJ010000012">
    <property type="protein sequence ID" value="CAD5120190.1"/>
    <property type="molecule type" value="Genomic_DNA"/>
</dbReference>
<dbReference type="Gene3D" id="2.60.40.10">
    <property type="entry name" value="Immunoglobulins"/>
    <property type="match status" value="1"/>
</dbReference>
<dbReference type="AlphaFoldDB" id="A0A7I8VV37"/>
<dbReference type="SMART" id="SM00409">
    <property type="entry name" value="IG"/>
    <property type="match status" value="1"/>
</dbReference>
<evidence type="ECO:0000313" key="3">
    <source>
        <dbReference type="EMBL" id="CAD5120190.1"/>
    </source>
</evidence>
<evidence type="ECO:0000256" key="1">
    <source>
        <dbReference type="SAM" id="SignalP"/>
    </source>
</evidence>
<comment type="caution">
    <text evidence="3">The sequence shown here is derived from an EMBL/GenBank/DDBJ whole genome shotgun (WGS) entry which is preliminary data.</text>
</comment>
<evidence type="ECO:0000313" key="4">
    <source>
        <dbReference type="Proteomes" id="UP000549394"/>
    </source>
</evidence>
<name>A0A7I8VV37_9ANNE</name>